<dbReference type="Proteomes" id="UP000053232">
    <property type="component" value="Unassembled WGS sequence"/>
</dbReference>
<sequence>MWQDIAQDCLQRYGRLYDVVMMDPAWRLKQELPYDTVSDQEFLTCQSILCKREEFSLFGWSTRNGSWPKSSLRSMVMRKSMKACG</sequence>
<protein>
    <submittedName>
        <fullName evidence="1">Uncharacterized protein</fullName>
    </submittedName>
</protein>
<evidence type="ECO:0000313" key="1">
    <source>
        <dbReference type="EMBL" id="KEJ82435.1"/>
    </source>
</evidence>
<evidence type="ECO:0000313" key="2">
    <source>
        <dbReference type="Proteomes" id="UP000053232"/>
    </source>
</evidence>
<keyword evidence="2" id="KW-1185">Reference proteome</keyword>
<gene>
    <name evidence="1" type="ORF">OXYTRIMIC_237</name>
</gene>
<dbReference type="EMBL" id="ARYC01020663">
    <property type="protein sequence ID" value="KEJ82435.1"/>
    <property type="molecule type" value="Genomic_DNA"/>
</dbReference>
<organism evidence="1 2">
    <name type="scientific">Oxytricha trifallax</name>
    <dbReference type="NCBI Taxonomy" id="1172189"/>
    <lineage>
        <taxon>Eukaryota</taxon>
        <taxon>Sar</taxon>
        <taxon>Alveolata</taxon>
        <taxon>Ciliophora</taxon>
        <taxon>Intramacronucleata</taxon>
        <taxon>Spirotrichea</taxon>
        <taxon>Stichotrichia</taxon>
        <taxon>Sporadotrichida</taxon>
        <taxon>Oxytrichidae</taxon>
        <taxon>Oxytrichinae</taxon>
        <taxon>Oxytricha</taxon>
    </lineage>
</organism>
<name>A0A073HYX4_9SPIT</name>
<accession>A0A073HYX4</accession>
<proteinExistence type="predicted"/>
<dbReference type="AlphaFoldDB" id="A0A073HYX4"/>
<reference evidence="2" key="1">
    <citation type="journal article" date="2014" name="Cell">
        <title>The Architecture of a Scrambled Genome Reveals Massive Levels of Genomic Rearrangement during Development.</title>
        <authorList>
            <person name="Chen X."/>
            <person name="Bracht J.R."/>
            <person name="Goldman A.D."/>
            <person name="Dolzhenko E."/>
            <person name="Clay D.M."/>
            <person name="Swart E.C."/>
            <person name="Perlman D.H."/>
            <person name="Doak T.G."/>
            <person name="Stuart A."/>
            <person name="Amemiya C.T."/>
            <person name="Sebra R.P."/>
            <person name="Landweber L.F."/>
        </authorList>
    </citation>
    <scope>NUCLEOTIDE SEQUENCE [LARGE SCALE GENOMIC DNA]</scope>
    <source>
        <strain evidence="2">JRB310</strain>
    </source>
</reference>
<comment type="caution">
    <text evidence="1">The sequence shown here is derived from an EMBL/GenBank/DDBJ whole genome shotgun (WGS) entry which is preliminary data.</text>
</comment>